<feature type="region of interest" description="Disordered" evidence="4">
    <location>
        <begin position="759"/>
        <end position="783"/>
    </location>
</feature>
<dbReference type="OrthoDB" id="1728974at2759"/>
<evidence type="ECO:0000256" key="1">
    <source>
        <dbReference type="ARBA" id="ARBA00009156"/>
    </source>
</evidence>
<dbReference type="SUPFAM" id="SSF53067">
    <property type="entry name" value="Actin-like ATPase domain"/>
    <property type="match status" value="1"/>
</dbReference>
<accession>A0A409VSB3</accession>
<evidence type="ECO:0000256" key="4">
    <source>
        <dbReference type="SAM" id="MobiDB-lite"/>
    </source>
</evidence>
<dbReference type="Gene3D" id="3.30.420.40">
    <property type="match status" value="2"/>
</dbReference>
<evidence type="ECO:0000256" key="3">
    <source>
        <dbReference type="ARBA" id="ARBA00022777"/>
    </source>
</evidence>
<evidence type="ECO:0000256" key="2">
    <source>
        <dbReference type="ARBA" id="ARBA00022679"/>
    </source>
</evidence>
<comment type="similarity">
    <text evidence="1">Belongs to the FGGY kinase family.</text>
</comment>
<keyword evidence="2" id="KW-0808">Transferase</keyword>
<dbReference type="InParanoid" id="A0A409VSB3"/>
<dbReference type="PANTHER" id="PTHR10196">
    <property type="entry name" value="SUGAR KINASE"/>
    <property type="match status" value="1"/>
</dbReference>
<gene>
    <name evidence="5" type="ORF">CVT26_003565</name>
</gene>
<organism evidence="5 6">
    <name type="scientific">Gymnopilus dilepis</name>
    <dbReference type="NCBI Taxonomy" id="231916"/>
    <lineage>
        <taxon>Eukaryota</taxon>
        <taxon>Fungi</taxon>
        <taxon>Dikarya</taxon>
        <taxon>Basidiomycota</taxon>
        <taxon>Agaricomycotina</taxon>
        <taxon>Agaricomycetes</taxon>
        <taxon>Agaricomycetidae</taxon>
        <taxon>Agaricales</taxon>
        <taxon>Agaricineae</taxon>
        <taxon>Hymenogastraceae</taxon>
        <taxon>Gymnopilus</taxon>
    </lineage>
</organism>
<dbReference type="GO" id="GO:0005997">
    <property type="term" value="P:xylulose metabolic process"/>
    <property type="evidence" value="ECO:0007669"/>
    <property type="project" value="TreeGrafter"/>
</dbReference>
<dbReference type="GO" id="GO:0004856">
    <property type="term" value="F:D-xylulokinase activity"/>
    <property type="evidence" value="ECO:0007669"/>
    <property type="project" value="TreeGrafter"/>
</dbReference>
<keyword evidence="6" id="KW-1185">Reference proteome</keyword>
<name>A0A409VSB3_9AGAR</name>
<evidence type="ECO:0000313" key="5">
    <source>
        <dbReference type="EMBL" id="PPQ69117.1"/>
    </source>
</evidence>
<keyword evidence="3" id="KW-0418">Kinase</keyword>
<dbReference type="EMBL" id="NHYE01005580">
    <property type="protein sequence ID" value="PPQ69117.1"/>
    <property type="molecule type" value="Genomic_DNA"/>
</dbReference>
<dbReference type="PANTHER" id="PTHR10196:SF57">
    <property type="entry name" value="XYLULOSE KINASE"/>
    <property type="match status" value="1"/>
</dbReference>
<dbReference type="AlphaFoldDB" id="A0A409VSB3"/>
<feature type="region of interest" description="Disordered" evidence="4">
    <location>
        <begin position="600"/>
        <end position="634"/>
    </location>
</feature>
<dbReference type="Proteomes" id="UP000284706">
    <property type="component" value="Unassembled WGS sequence"/>
</dbReference>
<dbReference type="GO" id="GO:0005829">
    <property type="term" value="C:cytosol"/>
    <property type="evidence" value="ECO:0007669"/>
    <property type="project" value="TreeGrafter"/>
</dbReference>
<feature type="compositionally biased region" description="Gly residues" evidence="4">
    <location>
        <begin position="759"/>
        <end position="772"/>
    </location>
</feature>
<sequence>MPAIPKSGPSLFLGIELGVDQLRASLVDESLELVGVESVDFDSEVPEYQTQGGIFTTPGEAYTTPVEMWLKGLDLLFEKLHRNYDLTKIKAIGGAAQHALVWWKSTTIPSLSSLDAHVPLHQHFPAQSFSLPNTPVASDTSSHTHGLAIEAILGGPDHMAARVGICSNASMVAAQLLRVRETWPQEVWARTGRVQLASAFLASLVTGKWTAMGEAEACATGAWVHGANHNATGQGYWDEGVLDIVGGSREEGRRVRGWLGDVDVSGGSRKIGNVSRYLVERYGFEPETIVAPFTSDTLSTYLSLLPSSGDAVLTFGPTDYLLAPAQHYIPTRLYNLFPHPAQDATEKRKYIAVLSSRNADVPRALVRDMYTKSWSAFDRLVAIVPPGGSIGLDDKLFSFWHLQPDAYPYSRVKGIFRFETGIKVNEFRDLRANPRCLLESQILTFRVKWSRMVSTGVLGTPRKPGVSPTPPPLAGRSNTASSSLGLQFDPYDPTPLPARVLATGAAANFPSMSNLVGDVFNAPVFVPFTQIDSAQVVPHRNSPAQGYPSRPALGGAYVARWVWSREWGASGLGVFEDELKRLLGKRWIATGGQQLRSNVNGASSAVATRGAPGSGANSGTSTPYGHPSARSGLGSSVLVEEDEAEEAEMDRTGRNLLSPAAAANIHGMGMGLGVLGAGAGNAGMGMYGSAYGVGGDRLRSQTGSTIDTLLSSAAASSIMGTPSSAYTTPDLALSNLGMMPPGPSVPGITTTGPSVTGVGAGPATAGGTGNGSAAGAATPTTPTPLTPVVALTSTSDAEAQIGLGKVAEPDVDAFMAYASIVPEFVRLETMVVKGIV</sequence>
<proteinExistence type="inferred from homology"/>
<comment type="caution">
    <text evidence="5">The sequence shown here is derived from an EMBL/GenBank/DDBJ whole genome shotgun (WGS) entry which is preliminary data.</text>
</comment>
<protein>
    <recommendedName>
        <fullName evidence="7">Carbohydrate kinase FGGY C-terminal domain-containing protein</fullName>
    </recommendedName>
</protein>
<dbReference type="InterPro" id="IPR043129">
    <property type="entry name" value="ATPase_NBD"/>
</dbReference>
<evidence type="ECO:0000313" key="6">
    <source>
        <dbReference type="Proteomes" id="UP000284706"/>
    </source>
</evidence>
<reference evidence="5 6" key="1">
    <citation type="journal article" date="2018" name="Evol. Lett.">
        <title>Horizontal gene cluster transfer increased hallucinogenic mushroom diversity.</title>
        <authorList>
            <person name="Reynolds H.T."/>
            <person name="Vijayakumar V."/>
            <person name="Gluck-Thaler E."/>
            <person name="Korotkin H.B."/>
            <person name="Matheny P.B."/>
            <person name="Slot J.C."/>
        </authorList>
    </citation>
    <scope>NUCLEOTIDE SEQUENCE [LARGE SCALE GENOMIC DNA]</scope>
    <source>
        <strain evidence="5 6">SRW20</strain>
    </source>
</reference>
<dbReference type="STRING" id="231916.A0A409VSB3"/>
<evidence type="ECO:0008006" key="7">
    <source>
        <dbReference type="Google" id="ProtNLM"/>
    </source>
</evidence>
<feature type="region of interest" description="Disordered" evidence="4">
    <location>
        <begin position="459"/>
        <end position="480"/>
    </location>
</feature>